<dbReference type="GeneID" id="101850701"/>
<dbReference type="InterPro" id="IPR029044">
    <property type="entry name" value="Nucleotide-diphossugar_trans"/>
</dbReference>
<accession>A0ABM0JG09</accession>
<protein>
    <submittedName>
        <fullName evidence="2">Xyloside xylosyltransferase 1</fullName>
    </submittedName>
</protein>
<organism evidence="1 2">
    <name type="scientific">Aplysia californica</name>
    <name type="common">California sea hare</name>
    <dbReference type="NCBI Taxonomy" id="6500"/>
    <lineage>
        <taxon>Eukaryota</taxon>
        <taxon>Metazoa</taxon>
        <taxon>Spiralia</taxon>
        <taxon>Lophotrochozoa</taxon>
        <taxon>Mollusca</taxon>
        <taxon>Gastropoda</taxon>
        <taxon>Heterobranchia</taxon>
        <taxon>Euthyneura</taxon>
        <taxon>Tectipleura</taxon>
        <taxon>Aplysiida</taxon>
        <taxon>Aplysioidea</taxon>
        <taxon>Aplysiidae</taxon>
        <taxon>Aplysia</taxon>
    </lineage>
</organism>
<gene>
    <name evidence="2" type="primary">LOC101850701</name>
</gene>
<dbReference type="PANTHER" id="PTHR46612">
    <property type="entry name" value="XYLOSIDE XYLOSYLTRANSFERASE 1"/>
    <property type="match status" value="1"/>
</dbReference>
<sequence>MRKCMKIQYVSLILGTIGLLALCMKLLAKQTDPFLSIKYHYQYDEDNPERRVQHWPHHNYSSVASHKDENVFHFHVMFIYSLVSKKAYVKESFDACVSTLLNHSSLPLAIHIVGDIESFGLASKTLKAASFYGPVIHHDTESFPEDVQTVISSVRGAVYQKKKSKFSDTIFFLSMVMHRFLPSSVSKLILFDVDIVFQSDVKDLFSLFDDFNEKNVMGLARENQPVYRNVFWEYRKKNPGTRIGEPPPTGLTGFNSGVVLLDLDKMRRSKVYNVYLDEVRMLSSLVQKYEFQGNLGDQDLFTLISIENEELFYVLPCRWNRQLCTWWRRDEYVEIFDLYYACEGPIHLLHGNCKTDIGLPLKGTRKEN</sequence>
<dbReference type="PANTHER" id="PTHR46612:SF1">
    <property type="entry name" value="XYLOSIDE XYLOSYLTRANSFERASE 1"/>
    <property type="match status" value="1"/>
</dbReference>
<dbReference type="SUPFAM" id="SSF53448">
    <property type="entry name" value="Nucleotide-diphospho-sugar transferases"/>
    <property type="match status" value="1"/>
</dbReference>
<evidence type="ECO:0000313" key="2">
    <source>
        <dbReference type="RefSeq" id="XP_005092847.1"/>
    </source>
</evidence>
<dbReference type="RefSeq" id="XP_005092847.1">
    <property type="nucleotide sequence ID" value="XM_005092790.3"/>
</dbReference>
<dbReference type="Pfam" id="PF01501">
    <property type="entry name" value="Glyco_transf_8"/>
    <property type="match status" value="1"/>
</dbReference>
<reference evidence="2" key="1">
    <citation type="submission" date="2025-08" db="UniProtKB">
        <authorList>
            <consortium name="RefSeq"/>
        </authorList>
    </citation>
    <scope>IDENTIFICATION</scope>
</reference>
<dbReference type="InterPro" id="IPR002495">
    <property type="entry name" value="Glyco_trans_8"/>
</dbReference>
<evidence type="ECO:0000313" key="1">
    <source>
        <dbReference type="Proteomes" id="UP000694888"/>
    </source>
</evidence>
<dbReference type="Proteomes" id="UP000694888">
    <property type="component" value="Unplaced"/>
</dbReference>
<name>A0ABM0JG09_APLCA</name>
<proteinExistence type="predicted"/>
<keyword evidence="1" id="KW-1185">Reference proteome</keyword>
<dbReference type="InterPro" id="IPR042465">
    <property type="entry name" value="XXLT1"/>
</dbReference>
<dbReference type="Gene3D" id="3.90.550.10">
    <property type="entry name" value="Spore Coat Polysaccharide Biosynthesis Protein SpsA, Chain A"/>
    <property type="match status" value="1"/>
</dbReference>